<evidence type="ECO:0000313" key="9">
    <source>
        <dbReference type="EMBL" id="AJE81406.1"/>
    </source>
</evidence>
<dbReference type="FunFam" id="3.40.80.10:FF:000006">
    <property type="entry name" value="N-acetylmuramoyl-L-alanine amidase"/>
    <property type="match status" value="1"/>
</dbReference>
<dbReference type="InterPro" id="IPR013517">
    <property type="entry name" value="FG-GAP"/>
</dbReference>
<dbReference type="SMART" id="SM00644">
    <property type="entry name" value="Ami_2"/>
    <property type="match status" value="1"/>
</dbReference>
<gene>
    <name evidence="9" type="ORF">SLNWT_1030</name>
</gene>
<sequence length="712" mass="74963">MNRDRRTTRSALGTTRRSATRLRRTLFGGLLGACLALPALPATATGAPAPEPTGEGRTAAAFREAARASEVPRDLLVALGYSETHLDGHDGKPSQARGYGVMHLTDNPDQHTLRTAAELTGLDPAALRRDTRANIRGAAAVLREYADDLGLDAAERRDPAAWYPAIARYSGAGNDSTARLYADAVYTFLAQGVRARTPEGEQLGVPRQRITPDRGRYEDVPSLDARPATGGKQTADASVLSEDYPPARWIPAAAGNYARGRSAAIRTIVIHVTQGSYAGSISWFQNPASGVSAHYILRSSDGEVTQMVRDGDTAYHARSANPSALGIEHEGYVSDPSWFTDAMYRSSAALTRHLADRHGIPKDRAHIVGHNEVPGNDHTDPGPHWNWNYYMSLVQSGGGLKLGGSPTDFSGDGKADVVTFTHGAAADVYAATSTGAGFSGTTVKWNDYFALSGEVPSSGDFDGDGKDDIVTFTRGSLADVYVGLSSGSAFAGGVKWNDFFAVGGEVPATGDFDGDGKDDIVTFTNDANGDAFVALSDGAKFGAGVKWHDFLAPNGEFPAVGDVNGDGKDDVVVFTQGTRGDVFVALSTGSGFAPAQLAHEFFAPGAEQPRVGDVNGDGKDDIVTFTSNADRDVYVALSDGSKFGPGVKWNDSFTPAGEFPYVGDFDGDGKDDIVTFTKNASADVYVGLSTGSSFGAGAKWHDLFGLPGETAF</sequence>
<dbReference type="PANTHER" id="PTHR30417:SF1">
    <property type="entry name" value="N-ACETYLMURAMOYL-L-ALANINE AMIDASE AMID"/>
    <property type="match status" value="1"/>
</dbReference>
<dbReference type="GO" id="GO:0009254">
    <property type="term" value="P:peptidoglycan turnover"/>
    <property type="evidence" value="ECO:0007669"/>
    <property type="project" value="TreeGrafter"/>
</dbReference>
<feature type="domain" description="N-acetylmuramoyl-L-alanine amidase" evidence="8">
    <location>
        <begin position="254"/>
        <end position="382"/>
    </location>
</feature>
<dbReference type="InterPro" id="IPR028994">
    <property type="entry name" value="Integrin_alpha_N"/>
</dbReference>
<accession>A0A0B5ERM9</accession>
<evidence type="ECO:0000256" key="6">
    <source>
        <dbReference type="SAM" id="MobiDB-lite"/>
    </source>
</evidence>
<dbReference type="SUPFAM" id="SSF69318">
    <property type="entry name" value="Integrin alpha N-terminal domain"/>
    <property type="match status" value="1"/>
</dbReference>
<dbReference type="InterPro" id="IPR023346">
    <property type="entry name" value="Lysozyme-like_dom_sf"/>
</dbReference>
<dbReference type="GO" id="GO:0071555">
    <property type="term" value="P:cell wall organization"/>
    <property type="evidence" value="ECO:0007669"/>
    <property type="project" value="UniProtKB-KW"/>
</dbReference>
<dbReference type="Gene3D" id="1.10.530.10">
    <property type="match status" value="1"/>
</dbReference>
<dbReference type="EC" id="3.5.1.28" evidence="2"/>
<keyword evidence="3 7" id="KW-0732">Signal</keyword>
<dbReference type="InterPro" id="IPR051206">
    <property type="entry name" value="NAMLAA_amidase_2"/>
</dbReference>
<dbReference type="Gene3D" id="2.40.128.340">
    <property type="match status" value="3"/>
</dbReference>
<keyword evidence="5" id="KW-0961">Cell wall biogenesis/degradation</keyword>
<evidence type="ECO:0000256" key="2">
    <source>
        <dbReference type="ARBA" id="ARBA00011901"/>
    </source>
</evidence>
<dbReference type="Gene3D" id="3.40.80.10">
    <property type="entry name" value="Peptidoglycan recognition protein-like"/>
    <property type="match status" value="1"/>
</dbReference>
<dbReference type="AlphaFoldDB" id="A0A0B5ERM9"/>
<dbReference type="InterPro" id="IPR036505">
    <property type="entry name" value="Amidase/PGRP_sf"/>
</dbReference>
<proteinExistence type="predicted"/>
<dbReference type="Pfam" id="PF01510">
    <property type="entry name" value="Amidase_2"/>
    <property type="match status" value="1"/>
</dbReference>
<dbReference type="GO" id="GO:0008745">
    <property type="term" value="F:N-acetylmuramoyl-L-alanine amidase activity"/>
    <property type="evidence" value="ECO:0007669"/>
    <property type="project" value="UniProtKB-EC"/>
</dbReference>
<feature type="region of interest" description="Disordered" evidence="6">
    <location>
        <begin position="211"/>
        <end position="236"/>
    </location>
</feature>
<dbReference type="PANTHER" id="PTHR30417">
    <property type="entry name" value="N-ACETYLMURAMOYL-L-ALANINE AMIDASE AMID"/>
    <property type="match status" value="1"/>
</dbReference>
<dbReference type="KEGG" id="sals:SLNWT_1030"/>
<evidence type="ECO:0000256" key="1">
    <source>
        <dbReference type="ARBA" id="ARBA00001561"/>
    </source>
</evidence>
<reference evidence="9 10" key="1">
    <citation type="submission" date="2015-01" db="EMBL/GenBank/DDBJ databases">
        <title>Enhanced salinomycin production by adjusting the supply of polyketide extender units in Streptomyce albus DSM 41398.</title>
        <authorList>
            <person name="Lu C."/>
        </authorList>
    </citation>
    <scope>NUCLEOTIDE SEQUENCE [LARGE SCALE GENOMIC DNA]</scope>
    <source>
        <strain evidence="10">ATCC 21838 / DSM 41398 / FERM P-419 / JCM 4703 / NBRC 107858</strain>
    </source>
</reference>
<dbReference type="Pfam" id="PF13517">
    <property type="entry name" value="FG-GAP_3"/>
    <property type="match status" value="2"/>
</dbReference>
<dbReference type="CDD" id="cd06583">
    <property type="entry name" value="PGRP"/>
    <property type="match status" value="1"/>
</dbReference>
<keyword evidence="4" id="KW-0378">Hydrolase</keyword>
<evidence type="ECO:0000256" key="3">
    <source>
        <dbReference type="ARBA" id="ARBA00022729"/>
    </source>
</evidence>
<evidence type="ECO:0000256" key="7">
    <source>
        <dbReference type="SAM" id="SignalP"/>
    </source>
</evidence>
<dbReference type="GO" id="GO:0009253">
    <property type="term" value="P:peptidoglycan catabolic process"/>
    <property type="evidence" value="ECO:0007669"/>
    <property type="project" value="InterPro"/>
</dbReference>
<dbReference type="Proteomes" id="UP000031523">
    <property type="component" value="Chromosome"/>
</dbReference>
<name>A0A0B5ERM9_STRA4</name>
<dbReference type="SUPFAM" id="SSF53955">
    <property type="entry name" value="Lysozyme-like"/>
    <property type="match status" value="1"/>
</dbReference>
<organism evidence="9 10">
    <name type="scientific">Streptomyces albus (strain ATCC 21838 / DSM 41398 / FERM P-419 / JCM 4703 / NBRC 107858)</name>
    <dbReference type="NCBI Taxonomy" id="1081613"/>
    <lineage>
        <taxon>Bacteria</taxon>
        <taxon>Bacillati</taxon>
        <taxon>Actinomycetota</taxon>
        <taxon>Actinomycetes</taxon>
        <taxon>Kitasatosporales</taxon>
        <taxon>Streptomycetaceae</taxon>
        <taxon>Streptomyces</taxon>
    </lineage>
</organism>
<dbReference type="SUPFAM" id="SSF55846">
    <property type="entry name" value="N-acetylmuramoyl-L-alanine amidase-like"/>
    <property type="match status" value="1"/>
</dbReference>
<evidence type="ECO:0000256" key="5">
    <source>
        <dbReference type="ARBA" id="ARBA00023316"/>
    </source>
</evidence>
<feature type="signal peptide" evidence="7">
    <location>
        <begin position="1"/>
        <end position="44"/>
    </location>
</feature>
<feature type="chain" id="PRO_5002114777" description="N-acetylmuramoyl-L-alanine amidase" evidence="7">
    <location>
        <begin position="45"/>
        <end position="712"/>
    </location>
</feature>
<dbReference type="InterPro" id="IPR002502">
    <property type="entry name" value="Amidase_domain"/>
</dbReference>
<dbReference type="EMBL" id="CP010519">
    <property type="protein sequence ID" value="AJE81406.1"/>
    <property type="molecule type" value="Genomic_DNA"/>
</dbReference>
<comment type="catalytic activity">
    <reaction evidence="1">
        <text>Hydrolyzes the link between N-acetylmuramoyl residues and L-amino acid residues in certain cell-wall glycopeptides.</text>
        <dbReference type="EC" id="3.5.1.28"/>
    </reaction>
</comment>
<evidence type="ECO:0000256" key="4">
    <source>
        <dbReference type="ARBA" id="ARBA00022801"/>
    </source>
</evidence>
<evidence type="ECO:0000313" key="10">
    <source>
        <dbReference type="Proteomes" id="UP000031523"/>
    </source>
</evidence>
<keyword evidence="10" id="KW-1185">Reference proteome</keyword>
<evidence type="ECO:0000259" key="8">
    <source>
        <dbReference type="SMART" id="SM00644"/>
    </source>
</evidence>
<protein>
    <recommendedName>
        <fullName evidence="2">N-acetylmuramoyl-L-alanine amidase</fullName>
        <ecNumber evidence="2">3.5.1.28</ecNumber>
    </recommendedName>
</protein>